<dbReference type="InterPro" id="IPR018114">
    <property type="entry name" value="TRYPSIN_HIS"/>
</dbReference>
<dbReference type="GO" id="GO:0004252">
    <property type="term" value="F:serine-type endopeptidase activity"/>
    <property type="evidence" value="ECO:0007669"/>
    <property type="project" value="InterPro"/>
</dbReference>
<protein>
    <recommendedName>
        <fullName evidence="4">Peptidase S1 domain-containing protein</fullName>
    </recommendedName>
</protein>
<dbReference type="PROSITE" id="PS50240">
    <property type="entry name" value="TRYPSIN_DOM"/>
    <property type="match status" value="1"/>
</dbReference>
<keyword evidence="1" id="KW-1015">Disulfide bond</keyword>
<organism evidence="5">
    <name type="scientific">Homalodisca liturata</name>
    <dbReference type="NCBI Taxonomy" id="320908"/>
    <lineage>
        <taxon>Eukaryota</taxon>
        <taxon>Metazoa</taxon>
        <taxon>Ecdysozoa</taxon>
        <taxon>Arthropoda</taxon>
        <taxon>Hexapoda</taxon>
        <taxon>Insecta</taxon>
        <taxon>Pterygota</taxon>
        <taxon>Neoptera</taxon>
        <taxon>Paraneoptera</taxon>
        <taxon>Hemiptera</taxon>
        <taxon>Auchenorrhyncha</taxon>
        <taxon>Membracoidea</taxon>
        <taxon>Cicadellidae</taxon>
        <taxon>Cicadellinae</taxon>
        <taxon>Proconiini</taxon>
        <taxon>Homalodisca</taxon>
    </lineage>
</organism>
<reference evidence="5" key="1">
    <citation type="submission" date="2015-11" db="EMBL/GenBank/DDBJ databases">
        <title>De novo transcriptome assembly of four potential Pierce s Disease insect vectors from Arizona vineyards.</title>
        <authorList>
            <person name="Tassone E.E."/>
        </authorList>
    </citation>
    <scope>NUCLEOTIDE SEQUENCE</scope>
</reference>
<feature type="chain" id="PRO_5008585426" description="Peptidase S1 domain-containing protein" evidence="3">
    <location>
        <begin position="21"/>
        <end position="268"/>
    </location>
</feature>
<name>A0A1B6J0D6_9HEMI</name>
<dbReference type="EMBL" id="GECU01015052">
    <property type="protein sequence ID" value="JAS92654.1"/>
    <property type="molecule type" value="Transcribed_RNA"/>
</dbReference>
<evidence type="ECO:0000256" key="1">
    <source>
        <dbReference type="ARBA" id="ARBA00023157"/>
    </source>
</evidence>
<proteinExistence type="inferred from homology"/>
<dbReference type="SUPFAM" id="SSF50494">
    <property type="entry name" value="Trypsin-like serine proteases"/>
    <property type="match status" value="1"/>
</dbReference>
<dbReference type="InterPro" id="IPR001254">
    <property type="entry name" value="Trypsin_dom"/>
</dbReference>
<dbReference type="GO" id="GO:0006508">
    <property type="term" value="P:proteolysis"/>
    <property type="evidence" value="ECO:0007669"/>
    <property type="project" value="InterPro"/>
</dbReference>
<feature type="non-terminal residue" evidence="5">
    <location>
        <position position="268"/>
    </location>
</feature>
<sequence>MCNLNFSLFALIWFTGQLCGYGTVQDHMEGKGKSYNNESNRSISTAVNIAFAVNKSVNSEYILTDLDVTFDNTSSTPFVLQEGLNLNRTANDTEFSIGVLNDTEHKNIHYSNVSLDGSASQSDGFFTPFVPRNRADAFNVSSPTESPYSVLLVSLFGAQKEIMGLCTGSLLTAEWVLSAAHCITSRKPKITGVKVYAGGYSFQEVIDEKPAPGSQTLMSDEFYPHPKYRSGVSDYDVSVIKTEKKFKLSKTVNTVKLSPRPWTYHSYF</sequence>
<dbReference type="PANTHER" id="PTHR24256">
    <property type="entry name" value="TRYPTASE-RELATED"/>
    <property type="match status" value="1"/>
</dbReference>
<feature type="signal peptide" evidence="3">
    <location>
        <begin position="1"/>
        <end position="20"/>
    </location>
</feature>
<dbReference type="InterPro" id="IPR009003">
    <property type="entry name" value="Peptidase_S1_PA"/>
</dbReference>
<dbReference type="AlphaFoldDB" id="A0A1B6J0D6"/>
<accession>A0A1B6J0D6</accession>
<feature type="domain" description="Peptidase S1" evidence="4">
    <location>
        <begin position="114"/>
        <end position="262"/>
    </location>
</feature>
<dbReference type="InterPro" id="IPR051487">
    <property type="entry name" value="Ser/Thr_Proteases_Immune/Dev"/>
</dbReference>
<keyword evidence="3" id="KW-0732">Signal</keyword>
<evidence type="ECO:0000313" key="5">
    <source>
        <dbReference type="EMBL" id="JAS92654.1"/>
    </source>
</evidence>
<dbReference type="InterPro" id="IPR043504">
    <property type="entry name" value="Peptidase_S1_PA_chymotrypsin"/>
</dbReference>
<comment type="similarity">
    <text evidence="2">Belongs to the peptidase S1 family. CLIP subfamily.</text>
</comment>
<evidence type="ECO:0000259" key="4">
    <source>
        <dbReference type="PROSITE" id="PS50240"/>
    </source>
</evidence>
<dbReference type="Pfam" id="PF00089">
    <property type="entry name" value="Trypsin"/>
    <property type="match status" value="1"/>
</dbReference>
<dbReference type="PROSITE" id="PS00134">
    <property type="entry name" value="TRYPSIN_HIS"/>
    <property type="match status" value="1"/>
</dbReference>
<evidence type="ECO:0000256" key="3">
    <source>
        <dbReference type="SAM" id="SignalP"/>
    </source>
</evidence>
<gene>
    <name evidence="5" type="ORF">g.9877</name>
</gene>
<evidence type="ECO:0000256" key="2">
    <source>
        <dbReference type="ARBA" id="ARBA00024195"/>
    </source>
</evidence>
<dbReference type="Gene3D" id="2.40.10.10">
    <property type="entry name" value="Trypsin-like serine proteases"/>
    <property type="match status" value="1"/>
</dbReference>